<dbReference type="InterPro" id="IPR024660">
    <property type="entry name" value="UCS_central_dom"/>
</dbReference>
<protein>
    <recommendedName>
        <fullName evidence="3">UNC-45/Cro1/She4 central domain-containing protein</fullName>
    </recommendedName>
</protein>
<evidence type="ECO:0000313" key="4">
    <source>
        <dbReference type="EMBL" id="SZF05559.1"/>
    </source>
</evidence>
<dbReference type="SUPFAM" id="SSF48371">
    <property type="entry name" value="ARM repeat"/>
    <property type="match status" value="2"/>
</dbReference>
<dbReference type="VEuPathDB" id="FungiDB:BLGHR1_16362"/>
<keyword evidence="2" id="KW-0963">Cytoplasm</keyword>
<evidence type="ECO:0000256" key="2">
    <source>
        <dbReference type="ARBA" id="ARBA00022490"/>
    </source>
</evidence>
<evidence type="ECO:0000256" key="1">
    <source>
        <dbReference type="ARBA" id="ARBA00004496"/>
    </source>
</evidence>
<gene>
    <name evidence="4" type="ORF">BLGHR1_16362</name>
</gene>
<dbReference type="PANTHER" id="PTHR45994:SF1">
    <property type="entry name" value="FI21225P1"/>
    <property type="match status" value="1"/>
</dbReference>
<evidence type="ECO:0000313" key="5">
    <source>
        <dbReference type="Proteomes" id="UP000275772"/>
    </source>
</evidence>
<organism evidence="4 5">
    <name type="scientific">Blumeria hordei</name>
    <name type="common">Barley powdery mildew</name>
    <name type="synonym">Blumeria graminis f. sp. hordei</name>
    <dbReference type="NCBI Taxonomy" id="2867405"/>
    <lineage>
        <taxon>Eukaryota</taxon>
        <taxon>Fungi</taxon>
        <taxon>Dikarya</taxon>
        <taxon>Ascomycota</taxon>
        <taxon>Pezizomycotina</taxon>
        <taxon>Leotiomycetes</taxon>
        <taxon>Erysiphales</taxon>
        <taxon>Erysiphaceae</taxon>
        <taxon>Blumeria</taxon>
    </lineage>
</organism>
<dbReference type="PANTHER" id="PTHR45994">
    <property type="entry name" value="FI21225P1"/>
    <property type="match status" value="1"/>
</dbReference>
<proteinExistence type="predicted"/>
<dbReference type="GO" id="GO:0005737">
    <property type="term" value="C:cytoplasm"/>
    <property type="evidence" value="ECO:0007669"/>
    <property type="project" value="UniProtKB-SubCell"/>
</dbReference>
<dbReference type="Gene3D" id="1.25.10.10">
    <property type="entry name" value="Leucine-rich Repeat Variant"/>
    <property type="match status" value="1"/>
</dbReference>
<evidence type="ECO:0000259" key="3">
    <source>
        <dbReference type="Pfam" id="PF11701"/>
    </source>
</evidence>
<dbReference type="GO" id="GO:0051879">
    <property type="term" value="F:Hsp90 protein binding"/>
    <property type="evidence" value="ECO:0007669"/>
    <property type="project" value="TreeGrafter"/>
</dbReference>
<sequence>MSQNLICLDPANASSPKDSIQQLVTRLIKGNQEEDRICHELSSFSKFLSDNTVVENILKEVNQTQNQLTYVDCLSRVLEYLDPKKPQTVQSHATIAVSLYIKAMGDVGSDAVSEFLLKKIQKETYDDSIVAFSVATFLFPVVPDLISGLFLKEGFVSSLGVMIRGTWKSNEMDLAVLKLLNAACMSTPCREAMRATCISWLEEIIINTPKSHTDSFLLGRIQPVENNMSKKDVHSQLTLNLASVILSKLQVVTSKAIHASGNQNSPTNIRSNELHERLKKMLFSSSSQEYSIEGLAYSSIQPHIKEDLASDKVFLETLIKVLGNAPAKSPETYGALTILMNLTMYMPALSEEQKRISQLKAYANATKETNSDKLNNNEIVQKRCQAIFEAGVIPVLVTHTQHGSLPSLTLVTSIIFSLSKLPNIRGRMAQQGAVKLLLNAFSTFPSDYESARRTTAHALACILISTNPLHVFGGASSLSIVSAIKPLVSILSEDPASQTCDLLPVFESLLALTNLASTDDIARDPIIRLAGSQIDELLLSNNTMITRAAAELVCNLVQSPEGVHRFGHGEQQAGNRLHILIALTDVEDVATRRAAGGALASLTAWDTVVPAILERETGVKRLLALCNEDQEELRHRGIASVLNLLSAPGESGIRARIKIEEEAGINVLKECLKKSRSQDVLDITVEALKKLLPNN</sequence>
<dbReference type="AlphaFoldDB" id="A0A383V0P2"/>
<name>A0A383V0P2_BLUHO</name>
<dbReference type="EMBL" id="UNSH01000081">
    <property type="protein sequence ID" value="SZF05559.1"/>
    <property type="molecule type" value="Genomic_DNA"/>
</dbReference>
<reference evidence="4 5" key="1">
    <citation type="submission" date="2017-11" db="EMBL/GenBank/DDBJ databases">
        <authorList>
            <person name="Kracher B."/>
        </authorList>
    </citation>
    <scope>NUCLEOTIDE SEQUENCE [LARGE SCALE GENOMIC DNA]</scope>
    <source>
        <strain evidence="4 5">RACE1</strain>
    </source>
</reference>
<dbReference type="Pfam" id="PF11701">
    <property type="entry name" value="UNC45-central"/>
    <property type="match status" value="1"/>
</dbReference>
<accession>A0A383V0P2</accession>
<dbReference type="InterPro" id="IPR011989">
    <property type="entry name" value="ARM-like"/>
</dbReference>
<dbReference type="InterPro" id="IPR016024">
    <property type="entry name" value="ARM-type_fold"/>
</dbReference>
<comment type="subcellular location">
    <subcellularLocation>
        <location evidence="1">Cytoplasm</location>
    </subcellularLocation>
</comment>
<dbReference type="Proteomes" id="UP000275772">
    <property type="component" value="Unassembled WGS sequence"/>
</dbReference>
<feature type="domain" description="UNC-45/Cro1/She4 central" evidence="3">
    <location>
        <begin position="72"/>
        <end position="249"/>
    </location>
</feature>